<feature type="domain" description="D-galactarate/Altronate dehydratase second" evidence="3">
    <location>
        <begin position="7"/>
        <end position="132"/>
    </location>
</feature>
<dbReference type="InterPro" id="IPR007392">
    <property type="entry name" value="GD_AH_second"/>
</dbReference>
<dbReference type="Pfam" id="PF04295">
    <property type="entry name" value="GD_AH_second"/>
    <property type="match status" value="1"/>
</dbReference>
<dbReference type="InterPro" id="IPR048332">
    <property type="entry name" value="GD_AH_C"/>
</dbReference>
<evidence type="ECO:0000259" key="3">
    <source>
        <dbReference type="Pfam" id="PF04295"/>
    </source>
</evidence>
<name>A0A537LLQ3_9BACT</name>
<dbReference type="Proteomes" id="UP000320393">
    <property type="component" value="Unassembled WGS sequence"/>
</dbReference>
<dbReference type="PANTHER" id="PTHR30536:SF5">
    <property type="entry name" value="ALTRONATE DEHYDRATASE"/>
    <property type="match status" value="1"/>
</dbReference>
<protein>
    <submittedName>
        <fullName evidence="5">Altronate dehydratase</fullName>
    </submittedName>
</protein>
<sequence length="393" mass="40977">MDEVLLYRRPGARGWGTRNHVLVLPLVASASGVARALARGTGATWVEHDYEPTPDDLPQNRERIARTLVGFATNPNVAAVLLVTDTAERGALLDPIHAAGQRADLVAVAEAGGLRGALDQGRARLTPLLAHAAASHRERAPAGALTLGTECGGSDALSGITANPALGVASDLLGDAGGTVILAETTELIGAEHLLARRAVTPAVAGDIYRIIHRYEAVVRAHGEDIRGANPAPGNIEGGLTTIEEKSLGAAKKGGTRTIREVVEYAVRPAARGLVIMDTPGNDIEQMVGMVAGGAQVAVFTTGRGTPTGCPIVPVIKIATNSHTATRMQDNIDLNAGLILEGLETLETMGRRIYEAVLAVAQGELTKAERLGHREFSISRYPFAVLDAAAASR</sequence>
<comment type="caution">
    <text evidence="5">The sequence shown here is derived from an EMBL/GenBank/DDBJ whole genome shotgun (WGS) entry which is preliminary data.</text>
</comment>
<dbReference type="InterPro" id="IPR052172">
    <property type="entry name" value="UxaA_altronate/galactarate_dh"/>
</dbReference>
<keyword evidence="2" id="KW-0456">Lyase</keyword>
<evidence type="ECO:0000313" key="6">
    <source>
        <dbReference type="Proteomes" id="UP000320393"/>
    </source>
</evidence>
<proteinExistence type="inferred from homology"/>
<dbReference type="GO" id="GO:0016829">
    <property type="term" value="F:lyase activity"/>
    <property type="evidence" value="ECO:0007669"/>
    <property type="project" value="UniProtKB-KW"/>
</dbReference>
<organism evidence="5 6">
    <name type="scientific">Candidatus Segetimicrobium genomatis</name>
    <dbReference type="NCBI Taxonomy" id="2569760"/>
    <lineage>
        <taxon>Bacteria</taxon>
        <taxon>Bacillati</taxon>
        <taxon>Candidatus Sysuimicrobiota</taxon>
        <taxon>Candidatus Sysuimicrobiia</taxon>
        <taxon>Candidatus Sysuimicrobiales</taxon>
        <taxon>Candidatus Segetimicrobiaceae</taxon>
        <taxon>Candidatus Segetimicrobium</taxon>
    </lineage>
</organism>
<comment type="similarity">
    <text evidence="1">Belongs to the UxaA family.</text>
</comment>
<dbReference type="PANTHER" id="PTHR30536">
    <property type="entry name" value="ALTRONATE/GALACTARATE DEHYDRATASE"/>
    <property type="match status" value="1"/>
</dbReference>
<evidence type="ECO:0000256" key="1">
    <source>
        <dbReference type="ARBA" id="ARBA00010986"/>
    </source>
</evidence>
<dbReference type="AlphaFoldDB" id="A0A537LLQ3"/>
<gene>
    <name evidence="5" type="ORF">E6H02_09425</name>
</gene>
<feature type="domain" description="D-galactarate/Altronate dehydratase C-terminal" evidence="4">
    <location>
        <begin position="144"/>
        <end position="380"/>
    </location>
</feature>
<evidence type="ECO:0000259" key="4">
    <source>
        <dbReference type="Pfam" id="PF20629"/>
    </source>
</evidence>
<evidence type="ECO:0000313" key="5">
    <source>
        <dbReference type="EMBL" id="TMJ08944.1"/>
    </source>
</evidence>
<accession>A0A537LLQ3</accession>
<evidence type="ECO:0000256" key="2">
    <source>
        <dbReference type="ARBA" id="ARBA00023239"/>
    </source>
</evidence>
<dbReference type="GO" id="GO:0019698">
    <property type="term" value="P:D-galacturonate catabolic process"/>
    <property type="evidence" value="ECO:0007669"/>
    <property type="project" value="TreeGrafter"/>
</dbReference>
<reference evidence="5 6" key="1">
    <citation type="journal article" date="2019" name="Nat. Microbiol.">
        <title>Mediterranean grassland soil C-N compound turnover is dependent on rainfall and depth, and is mediated by genomically divergent microorganisms.</title>
        <authorList>
            <person name="Diamond S."/>
            <person name="Andeer P.F."/>
            <person name="Li Z."/>
            <person name="Crits-Christoph A."/>
            <person name="Burstein D."/>
            <person name="Anantharaman K."/>
            <person name="Lane K.R."/>
            <person name="Thomas B.C."/>
            <person name="Pan C."/>
            <person name="Northen T.R."/>
            <person name="Banfield J.F."/>
        </authorList>
    </citation>
    <scope>NUCLEOTIDE SEQUENCE [LARGE SCALE GENOMIC DNA]</scope>
    <source>
        <strain evidence="5">NP_5</strain>
    </source>
</reference>
<dbReference type="EMBL" id="VBAM01000370">
    <property type="protein sequence ID" value="TMJ08944.1"/>
    <property type="molecule type" value="Genomic_DNA"/>
</dbReference>
<dbReference type="Pfam" id="PF20629">
    <property type="entry name" value="GD_AH_C"/>
    <property type="match status" value="1"/>
</dbReference>